<dbReference type="EMBL" id="KN847044">
    <property type="protein sequence ID" value="KIW25502.1"/>
    <property type="molecule type" value="Genomic_DNA"/>
</dbReference>
<gene>
    <name evidence="6" type="ORF">PV07_08668</name>
</gene>
<feature type="compositionally biased region" description="Low complexity" evidence="5">
    <location>
        <begin position="25"/>
        <end position="40"/>
    </location>
</feature>
<sequence>MASIESIDKGVTINGAATKVRRTKAQIQPDQLQAAPLAAAEGSPTKPATATQLERGRTLARAENVPIIPGPPPPIPPRVKSDLFWTVMNSNSPPLQRLKDLTSTAGTCGLTTTPDGTPSGLSPVAAVDARELEQKRVNKELANIYQKYLGEKLDGYQEKRYVCKLLYIYIQGYNAGIGHPELISATKHTEKQTVTIRLQGTARSYRLRQGLHVRLSMIWVV</sequence>
<dbReference type="AlphaFoldDB" id="A0A0D2AKN7"/>
<dbReference type="RefSeq" id="XP_016245718.1">
    <property type="nucleotide sequence ID" value="XM_016395862.1"/>
</dbReference>
<evidence type="ECO:0000256" key="4">
    <source>
        <dbReference type="ARBA" id="ARBA00023136"/>
    </source>
</evidence>
<dbReference type="HOGENOM" id="CLU_1250543_0_0_1"/>
<reference evidence="6 7" key="1">
    <citation type="submission" date="2015-01" db="EMBL/GenBank/DDBJ databases">
        <title>The Genome Sequence of Cladophialophora immunda CBS83496.</title>
        <authorList>
            <consortium name="The Broad Institute Genomics Platform"/>
            <person name="Cuomo C."/>
            <person name="de Hoog S."/>
            <person name="Gorbushina A."/>
            <person name="Stielow B."/>
            <person name="Teixiera M."/>
            <person name="Abouelleil A."/>
            <person name="Chapman S.B."/>
            <person name="Priest M."/>
            <person name="Young S.K."/>
            <person name="Wortman J."/>
            <person name="Nusbaum C."/>
            <person name="Birren B."/>
        </authorList>
    </citation>
    <scope>NUCLEOTIDE SEQUENCE [LARGE SCALE GENOMIC DNA]</scope>
    <source>
        <strain evidence="6 7">CBS 83496</strain>
    </source>
</reference>
<organism evidence="6 7">
    <name type="scientific">Cladophialophora immunda</name>
    <dbReference type="NCBI Taxonomy" id="569365"/>
    <lineage>
        <taxon>Eukaryota</taxon>
        <taxon>Fungi</taxon>
        <taxon>Dikarya</taxon>
        <taxon>Ascomycota</taxon>
        <taxon>Pezizomycotina</taxon>
        <taxon>Eurotiomycetes</taxon>
        <taxon>Chaetothyriomycetidae</taxon>
        <taxon>Chaetothyriales</taxon>
        <taxon>Herpotrichiellaceae</taxon>
        <taxon>Cladophialophora</taxon>
    </lineage>
</organism>
<evidence type="ECO:0000256" key="1">
    <source>
        <dbReference type="ARBA" id="ARBA00004308"/>
    </source>
</evidence>
<dbReference type="InterPro" id="IPR011989">
    <property type="entry name" value="ARM-like"/>
</dbReference>
<dbReference type="InterPro" id="IPR050840">
    <property type="entry name" value="Adaptor_Complx_Large_Subunit"/>
</dbReference>
<feature type="region of interest" description="Disordered" evidence="5">
    <location>
        <begin position="22"/>
        <end position="54"/>
    </location>
</feature>
<evidence type="ECO:0000256" key="5">
    <source>
        <dbReference type="SAM" id="MobiDB-lite"/>
    </source>
</evidence>
<dbReference type="STRING" id="569365.A0A0D2AKN7"/>
<dbReference type="OrthoDB" id="28053at2759"/>
<dbReference type="GeneID" id="27347862"/>
<proteinExistence type="predicted"/>
<accession>A0A0D2AKN7</accession>
<name>A0A0D2AKN7_9EURO</name>
<dbReference type="Gene3D" id="1.25.10.10">
    <property type="entry name" value="Leucine-rich Repeat Variant"/>
    <property type="match status" value="1"/>
</dbReference>
<dbReference type="GO" id="GO:0015031">
    <property type="term" value="P:protein transport"/>
    <property type="evidence" value="ECO:0007669"/>
    <property type="project" value="UniProtKB-KW"/>
</dbReference>
<dbReference type="Proteomes" id="UP000054466">
    <property type="component" value="Unassembled WGS sequence"/>
</dbReference>
<dbReference type="PANTHER" id="PTHR22780">
    <property type="entry name" value="ADAPTIN, ALPHA/GAMMA/EPSILON"/>
    <property type="match status" value="1"/>
</dbReference>
<keyword evidence="4" id="KW-0472">Membrane</keyword>
<dbReference type="GO" id="GO:0005737">
    <property type="term" value="C:cytoplasm"/>
    <property type="evidence" value="ECO:0007669"/>
    <property type="project" value="UniProtKB-ARBA"/>
</dbReference>
<comment type="subcellular location">
    <subcellularLocation>
        <location evidence="1">Endomembrane system</location>
    </subcellularLocation>
</comment>
<dbReference type="GO" id="GO:0012505">
    <property type="term" value="C:endomembrane system"/>
    <property type="evidence" value="ECO:0007669"/>
    <property type="project" value="UniProtKB-SubCell"/>
</dbReference>
<evidence type="ECO:0000313" key="6">
    <source>
        <dbReference type="EMBL" id="KIW25502.1"/>
    </source>
</evidence>
<evidence type="ECO:0000256" key="3">
    <source>
        <dbReference type="ARBA" id="ARBA00022927"/>
    </source>
</evidence>
<dbReference type="VEuPathDB" id="FungiDB:PV07_08668"/>
<keyword evidence="7" id="KW-1185">Reference proteome</keyword>
<keyword evidence="3" id="KW-0653">Protein transport</keyword>
<protein>
    <submittedName>
        <fullName evidence="6">Uncharacterized protein</fullName>
    </submittedName>
</protein>
<keyword evidence="2" id="KW-0813">Transport</keyword>
<evidence type="ECO:0000256" key="2">
    <source>
        <dbReference type="ARBA" id="ARBA00022448"/>
    </source>
</evidence>
<evidence type="ECO:0000313" key="7">
    <source>
        <dbReference type="Proteomes" id="UP000054466"/>
    </source>
</evidence>